<evidence type="ECO:0000256" key="1">
    <source>
        <dbReference type="PROSITE-ProRule" id="PRU00175"/>
    </source>
</evidence>
<dbReference type="Gene3D" id="3.10.20.90">
    <property type="entry name" value="Phosphatidylinositol 3-kinase Catalytic Subunit, Chain A, domain 1"/>
    <property type="match status" value="1"/>
</dbReference>
<feature type="domain" description="Ubiquitin-like" evidence="2">
    <location>
        <begin position="114"/>
        <end position="164"/>
    </location>
</feature>
<dbReference type="InterPro" id="IPR029071">
    <property type="entry name" value="Ubiquitin-like_domsf"/>
</dbReference>
<protein>
    <recommendedName>
        <fullName evidence="6">Ubiquitin</fullName>
    </recommendedName>
</protein>
<dbReference type="Proteomes" id="UP001194696">
    <property type="component" value="Unassembled WGS sequence"/>
</dbReference>
<keyword evidence="5" id="KW-1185">Reference proteome</keyword>
<dbReference type="SMART" id="SM00184">
    <property type="entry name" value="RING"/>
    <property type="match status" value="1"/>
</dbReference>
<name>A0ABQ7JQW9_9FUNG</name>
<proteinExistence type="predicted"/>
<feature type="domain" description="RING-type" evidence="3">
    <location>
        <begin position="315"/>
        <end position="349"/>
    </location>
</feature>
<feature type="domain" description="Ubiquitin-like" evidence="2">
    <location>
        <begin position="1"/>
        <end position="70"/>
    </location>
</feature>
<dbReference type="PROSITE" id="PS50089">
    <property type="entry name" value="ZF_RING_2"/>
    <property type="match status" value="1"/>
</dbReference>
<dbReference type="Pfam" id="PF00240">
    <property type="entry name" value="ubiquitin"/>
    <property type="match status" value="1"/>
</dbReference>
<sequence>MSLTLDIIIAQSGPRNTLKVSYKTNEPISVLLERIRAVLRYDESSMDRQNLFINGMKLKDHNLSMEYYRIFGRILTYRTVRGNIKGEDRLLINIALPTGEHTTLLCQTESAGTSVEDVKHLIQEWAEISPVHQRLTYAGRQLEDSRSLRYYDITEGSTLRLTMTPPLRSHLTLLAGVVFEDGLGDSLGTRTVHFSNDAPKGRVVTNGANIECRCKCTPTHRVICQRSLGTLEVVKDTFFCPNCGKSDKISPIAVGFLKCKYRFHGIKASNGEQSTSGWEEVKAYNCYHLIGVDNSRTSWRRIVVETVDLHHKDICTICLQPLQLCETRICGHRFHVGCITKWKGPCPNCVYNQNLIADNAV</sequence>
<keyword evidence="1" id="KW-0862">Zinc</keyword>
<dbReference type="PANTHER" id="PTHR10666">
    <property type="entry name" value="UBIQUITIN"/>
    <property type="match status" value="1"/>
</dbReference>
<dbReference type="SMART" id="SM00213">
    <property type="entry name" value="UBQ"/>
    <property type="match status" value="2"/>
</dbReference>
<keyword evidence="1" id="KW-0863">Zinc-finger</keyword>
<dbReference type="InterPro" id="IPR000626">
    <property type="entry name" value="Ubiquitin-like_dom"/>
</dbReference>
<evidence type="ECO:0000313" key="5">
    <source>
        <dbReference type="Proteomes" id="UP001194696"/>
    </source>
</evidence>
<keyword evidence="1" id="KW-0479">Metal-binding</keyword>
<evidence type="ECO:0000259" key="2">
    <source>
        <dbReference type="PROSITE" id="PS50053"/>
    </source>
</evidence>
<dbReference type="SUPFAM" id="SSF57850">
    <property type="entry name" value="RING/U-box"/>
    <property type="match status" value="1"/>
</dbReference>
<accession>A0ABQ7JQW9</accession>
<organism evidence="4 5">
    <name type="scientific">Linnemannia gamsii</name>
    <dbReference type="NCBI Taxonomy" id="64522"/>
    <lineage>
        <taxon>Eukaryota</taxon>
        <taxon>Fungi</taxon>
        <taxon>Fungi incertae sedis</taxon>
        <taxon>Mucoromycota</taxon>
        <taxon>Mortierellomycotina</taxon>
        <taxon>Mortierellomycetes</taxon>
        <taxon>Mortierellales</taxon>
        <taxon>Mortierellaceae</taxon>
        <taxon>Linnemannia</taxon>
    </lineage>
</organism>
<evidence type="ECO:0008006" key="6">
    <source>
        <dbReference type="Google" id="ProtNLM"/>
    </source>
</evidence>
<dbReference type="SUPFAM" id="SSF54236">
    <property type="entry name" value="Ubiquitin-like"/>
    <property type="match status" value="1"/>
</dbReference>
<gene>
    <name evidence="4" type="ORF">BGZ96_012541</name>
</gene>
<dbReference type="PROSITE" id="PS50053">
    <property type="entry name" value="UBIQUITIN_2"/>
    <property type="match status" value="2"/>
</dbReference>
<reference evidence="4 5" key="1">
    <citation type="journal article" date="2020" name="Fungal Divers.">
        <title>Resolving the Mortierellaceae phylogeny through synthesis of multi-gene phylogenetics and phylogenomics.</title>
        <authorList>
            <person name="Vandepol N."/>
            <person name="Liber J."/>
            <person name="Desiro A."/>
            <person name="Na H."/>
            <person name="Kennedy M."/>
            <person name="Barry K."/>
            <person name="Grigoriev I.V."/>
            <person name="Miller A.N."/>
            <person name="O'Donnell K."/>
            <person name="Stajich J.E."/>
            <person name="Bonito G."/>
        </authorList>
    </citation>
    <scope>NUCLEOTIDE SEQUENCE [LARGE SCALE GENOMIC DNA]</scope>
    <source>
        <strain evidence="4 5">AD045</strain>
    </source>
</reference>
<dbReference type="InterPro" id="IPR013083">
    <property type="entry name" value="Znf_RING/FYVE/PHD"/>
</dbReference>
<dbReference type="InterPro" id="IPR050158">
    <property type="entry name" value="Ubiquitin_ubiquitin-like"/>
</dbReference>
<dbReference type="EMBL" id="JAAAIM010000955">
    <property type="protein sequence ID" value="KAG0283091.1"/>
    <property type="molecule type" value="Genomic_DNA"/>
</dbReference>
<dbReference type="Gene3D" id="3.30.40.10">
    <property type="entry name" value="Zinc/RING finger domain, C3HC4 (zinc finger)"/>
    <property type="match status" value="1"/>
</dbReference>
<comment type="caution">
    <text evidence="4">The sequence shown here is derived from an EMBL/GenBank/DDBJ whole genome shotgun (WGS) entry which is preliminary data.</text>
</comment>
<dbReference type="InterPro" id="IPR001841">
    <property type="entry name" value="Znf_RING"/>
</dbReference>
<evidence type="ECO:0000313" key="4">
    <source>
        <dbReference type="EMBL" id="KAG0283091.1"/>
    </source>
</evidence>
<evidence type="ECO:0000259" key="3">
    <source>
        <dbReference type="PROSITE" id="PS50089"/>
    </source>
</evidence>